<comment type="caution">
    <text evidence="5">The sequence shown here is derived from an EMBL/GenBank/DDBJ whole genome shotgun (WGS) entry which is preliminary data.</text>
</comment>
<evidence type="ECO:0000256" key="2">
    <source>
        <dbReference type="ARBA" id="ARBA00022553"/>
    </source>
</evidence>
<evidence type="ECO:0000313" key="6">
    <source>
        <dbReference type="Proteomes" id="UP001610446"/>
    </source>
</evidence>
<evidence type="ECO:0000313" key="5">
    <source>
        <dbReference type="EMBL" id="KAL2839286.1"/>
    </source>
</evidence>
<keyword evidence="6" id="KW-1185">Reference proteome</keyword>
<protein>
    <submittedName>
        <fullName evidence="5">Beta-ketoacyl synthase</fullName>
    </submittedName>
</protein>
<dbReference type="InterPro" id="IPR050091">
    <property type="entry name" value="PKS_NRPS_Biosynth_Enz"/>
</dbReference>
<proteinExistence type="predicted"/>
<feature type="region of interest" description="Disordered" evidence="3">
    <location>
        <begin position="183"/>
        <end position="203"/>
    </location>
</feature>
<reference evidence="5 6" key="1">
    <citation type="submission" date="2024-07" db="EMBL/GenBank/DDBJ databases">
        <title>Section-level genome sequencing and comparative genomics of Aspergillus sections Usti and Cavernicolus.</title>
        <authorList>
            <consortium name="Lawrence Berkeley National Laboratory"/>
            <person name="Nybo J.L."/>
            <person name="Vesth T.C."/>
            <person name="Theobald S."/>
            <person name="Frisvad J.C."/>
            <person name="Larsen T.O."/>
            <person name="Kjaerboelling I."/>
            <person name="Rothschild-Mancinelli K."/>
            <person name="Lyhne E.K."/>
            <person name="Kogle M.E."/>
            <person name="Barry K."/>
            <person name="Clum A."/>
            <person name="Na H."/>
            <person name="Ledsgaard L."/>
            <person name="Lin J."/>
            <person name="Lipzen A."/>
            <person name="Kuo A."/>
            <person name="Riley R."/>
            <person name="Mondo S."/>
            <person name="Labutti K."/>
            <person name="Haridas S."/>
            <person name="Pangalinan J."/>
            <person name="Salamov A.A."/>
            <person name="Simmons B.A."/>
            <person name="Magnuson J.K."/>
            <person name="Chen J."/>
            <person name="Drula E."/>
            <person name="Henrissat B."/>
            <person name="Wiebenga A."/>
            <person name="Lubbers R.J."/>
            <person name="Gomes A.C."/>
            <person name="Makela M.R."/>
            <person name="Stajich J."/>
            <person name="Grigoriev I.V."/>
            <person name="Mortensen U.H."/>
            <person name="De Vries R.P."/>
            <person name="Baker S.E."/>
            <person name="Andersen M.R."/>
        </authorList>
    </citation>
    <scope>NUCLEOTIDE SEQUENCE [LARGE SCALE GENOMIC DNA]</scope>
    <source>
        <strain evidence="5 6">CBS 123904</strain>
    </source>
</reference>
<dbReference type="Gene3D" id="3.40.47.10">
    <property type="match status" value="1"/>
</dbReference>
<dbReference type="Proteomes" id="UP001610446">
    <property type="component" value="Unassembled WGS sequence"/>
</dbReference>
<dbReference type="PROSITE" id="PS52004">
    <property type="entry name" value="KS3_2"/>
    <property type="match status" value="1"/>
</dbReference>
<gene>
    <name evidence="5" type="ORF">BJY01DRAFT_250597</name>
</gene>
<dbReference type="InterPro" id="IPR016039">
    <property type="entry name" value="Thiolase-like"/>
</dbReference>
<dbReference type="InterPro" id="IPR014030">
    <property type="entry name" value="Ketoacyl_synth_N"/>
</dbReference>
<dbReference type="InterPro" id="IPR020841">
    <property type="entry name" value="PKS_Beta-ketoAc_synthase_dom"/>
</dbReference>
<dbReference type="CDD" id="cd00833">
    <property type="entry name" value="PKS"/>
    <property type="match status" value="1"/>
</dbReference>
<dbReference type="SMART" id="SM00825">
    <property type="entry name" value="PKS_KS"/>
    <property type="match status" value="1"/>
</dbReference>
<dbReference type="PANTHER" id="PTHR43775:SF18">
    <property type="entry name" value="ENZYME, PUTATIVE (JCVI)-RELATED"/>
    <property type="match status" value="1"/>
</dbReference>
<keyword evidence="1" id="KW-0596">Phosphopantetheine</keyword>
<evidence type="ECO:0000256" key="1">
    <source>
        <dbReference type="ARBA" id="ARBA00022450"/>
    </source>
</evidence>
<dbReference type="Pfam" id="PF00109">
    <property type="entry name" value="ketoacyl-synt"/>
    <property type="match status" value="1"/>
</dbReference>
<accession>A0ABR4JGX1</accession>
<evidence type="ECO:0000256" key="3">
    <source>
        <dbReference type="SAM" id="MobiDB-lite"/>
    </source>
</evidence>
<organism evidence="5 6">
    <name type="scientific">Aspergillus pseudoustus</name>
    <dbReference type="NCBI Taxonomy" id="1810923"/>
    <lineage>
        <taxon>Eukaryota</taxon>
        <taxon>Fungi</taxon>
        <taxon>Dikarya</taxon>
        <taxon>Ascomycota</taxon>
        <taxon>Pezizomycotina</taxon>
        <taxon>Eurotiomycetes</taxon>
        <taxon>Eurotiomycetidae</taxon>
        <taxon>Eurotiales</taxon>
        <taxon>Aspergillaceae</taxon>
        <taxon>Aspergillus</taxon>
        <taxon>Aspergillus subgen. Nidulantes</taxon>
    </lineage>
</organism>
<feature type="compositionally biased region" description="Basic residues" evidence="3">
    <location>
        <begin position="194"/>
        <end position="203"/>
    </location>
</feature>
<dbReference type="SUPFAM" id="SSF53901">
    <property type="entry name" value="Thiolase-like"/>
    <property type="match status" value="1"/>
</dbReference>
<evidence type="ECO:0000259" key="4">
    <source>
        <dbReference type="PROSITE" id="PS52004"/>
    </source>
</evidence>
<name>A0ABR4JGX1_9EURO</name>
<keyword evidence="2" id="KW-0597">Phosphoprotein</keyword>
<dbReference type="EMBL" id="JBFXLU010000135">
    <property type="protein sequence ID" value="KAL2839286.1"/>
    <property type="molecule type" value="Genomic_DNA"/>
</dbReference>
<feature type="domain" description="Ketosynthase family 3 (KS3)" evidence="4">
    <location>
        <begin position="17"/>
        <end position="203"/>
    </location>
</feature>
<sequence length="203" mass="22376">MDGSTDSFDSTKDGAGVPPIAVVNFACRLPGGNNNPETLWRFLERGQTAPNTVPESRFASRGHYNGSKRSRTMKGRGGMFLEQVLARFDAPFFNISTVEARSWDPQQRQLLEVVYESLENGGLTLDAVSGQQVGCFVSSFTVDYLAIKNRNPDAPPIQMTTGTKRSILSNRISHYFNLKGPIQTSVPHPSHANFAHKSKSGWK</sequence>
<dbReference type="PANTHER" id="PTHR43775">
    <property type="entry name" value="FATTY ACID SYNTHASE"/>
    <property type="match status" value="1"/>
</dbReference>